<dbReference type="GO" id="GO:0050982">
    <property type="term" value="P:detection of mechanical stimulus"/>
    <property type="evidence" value="ECO:0007669"/>
    <property type="project" value="UniProtKB-ARBA"/>
</dbReference>
<feature type="transmembrane region" description="Helical" evidence="9">
    <location>
        <begin position="286"/>
        <end position="303"/>
    </location>
</feature>
<feature type="transmembrane region" description="Helical" evidence="9">
    <location>
        <begin position="323"/>
        <end position="345"/>
    </location>
</feature>
<evidence type="ECO:0000259" key="10">
    <source>
        <dbReference type="Pfam" id="PF00924"/>
    </source>
</evidence>
<feature type="transmembrane region" description="Helical" evidence="9">
    <location>
        <begin position="583"/>
        <end position="606"/>
    </location>
</feature>
<feature type="compositionally biased region" description="Polar residues" evidence="8">
    <location>
        <begin position="40"/>
        <end position="49"/>
    </location>
</feature>
<dbReference type="InterPro" id="IPR010920">
    <property type="entry name" value="LSM_dom_sf"/>
</dbReference>
<keyword evidence="13" id="KW-1185">Reference proteome</keyword>
<dbReference type="Gene3D" id="2.30.30.60">
    <property type="match status" value="1"/>
</dbReference>
<dbReference type="GO" id="GO:0006820">
    <property type="term" value="P:monoatomic anion transport"/>
    <property type="evidence" value="ECO:0007669"/>
    <property type="project" value="TreeGrafter"/>
</dbReference>
<evidence type="ECO:0000256" key="8">
    <source>
        <dbReference type="SAM" id="MobiDB-lite"/>
    </source>
</evidence>
<accession>A0A835M896</accession>
<evidence type="ECO:0000256" key="7">
    <source>
        <dbReference type="PIRNR" id="PIRNR017209"/>
    </source>
</evidence>
<dbReference type="InterPro" id="IPR006685">
    <property type="entry name" value="MscS_channel_2nd"/>
</dbReference>
<evidence type="ECO:0000256" key="1">
    <source>
        <dbReference type="ARBA" id="ARBA00004127"/>
    </source>
</evidence>
<name>A0A835M896_9MAGN</name>
<dbReference type="Pfam" id="PF00924">
    <property type="entry name" value="MS_channel_2nd"/>
    <property type="match status" value="1"/>
</dbReference>
<evidence type="ECO:0000256" key="6">
    <source>
        <dbReference type="ARBA" id="ARBA00023136"/>
    </source>
</evidence>
<dbReference type="SUPFAM" id="SSF50182">
    <property type="entry name" value="Sm-like ribonucleoproteins"/>
    <property type="match status" value="1"/>
</dbReference>
<keyword evidence="3" id="KW-0813">Transport</keyword>
<dbReference type="FunFam" id="2.30.30.60:FF:000003">
    <property type="entry name" value="Predicted mechanosensitive ion channel"/>
    <property type="match status" value="1"/>
</dbReference>
<dbReference type="EMBL" id="JADFTS010000003">
    <property type="protein sequence ID" value="KAF9617439.1"/>
    <property type="molecule type" value="Genomic_DNA"/>
</dbReference>
<feature type="domain" description="Mechanosensitive ion channel protein Msy1/2-like transmembrane" evidence="11">
    <location>
        <begin position="200"/>
        <end position="348"/>
    </location>
</feature>
<comment type="similarity">
    <text evidence="2 7">Belongs to the MscS (TC 1.A.23) family.</text>
</comment>
<evidence type="ECO:0000313" key="12">
    <source>
        <dbReference type="EMBL" id="KAF9617439.1"/>
    </source>
</evidence>
<feature type="compositionally biased region" description="Acidic residues" evidence="8">
    <location>
        <begin position="168"/>
        <end position="181"/>
    </location>
</feature>
<dbReference type="InterPro" id="IPR023408">
    <property type="entry name" value="MscS_beta-dom_sf"/>
</dbReference>
<comment type="caution">
    <text evidence="12">The sequence shown here is derived from an EMBL/GenBank/DDBJ whole genome shotgun (WGS) entry which is preliminary data.</text>
</comment>
<dbReference type="OrthoDB" id="544685at2759"/>
<feature type="compositionally biased region" description="Basic and acidic residues" evidence="8">
    <location>
        <begin position="144"/>
        <end position="153"/>
    </location>
</feature>
<dbReference type="InterPro" id="IPR016688">
    <property type="entry name" value="MscS-like_plants/fungi"/>
</dbReference>
<protein>
    <recommendedName>
        <fullName evidence="7">Mechanosensitive ion channel protein</fullName>
    </recommendedName>
</protein>
<dbReference type="PANTHER" id="PTHR31618:SF7">
    <property type="entry name" value="MECHANOSENSITIVE ION CHANNEL PROTEIN"/>
    <property type="match status" value="1"/>
</dbReference>
<organism evidence="12 13">
    <name type="scientific">Coptis chinensis</name>
    <dbReference type="NCBI Taxonomy" id="261450"/>
    <lineage>
        <taxon>Eukaryota</taxon>
        <taxon>Viridiplantae</taxon>
        <taxon>Streptophyta</taxon>
        <taxon>Embryophyta</taxon>
        <taxon>Tracheophyta</taxon>
        <taxon>Spermatophyta</taxon>
        <taxon>Magnoliopsida</taxon>
        <taxon>Ranunculales</taxon>
        <taxon>Ranunculaceae</taxon>
        <taxon>Coptidoideae</taxon>
        <taxon>Coptis</taxon>
    </lineage>
</organism>
<feature type="transmembrane region" description="Helical" evidence="9">
    <location>
        <begin position="202"/>
        <end position="222"/>
    </location>
</feature>
<keyword evidence="5 9" id="KW-1133">Transmembrane helix</keyword>
<dbReference type="GO" id="GO:0008381">
    <property type="term" value="F:mechanosensitive monoatomic ion channel activity"/>
    <property type="evidence" value="ECO:0007669"/>
    <property type="project" value="TreeGrafter"/>
</dbReference>
<evidence type="ECO:0000256" key="5">
    <source>
        <dbReference type="ARBA" id="ARBA00022989"/>
    </source>
</evidence>
<dbReference type="GO" id="GO:0005886">
    <property type="term" value="C:plasma membrane"/>
    <property type="evidence" value="ECO:0007669"/>
    <property type="project" value="UniProtKB-UniRule"/>
</dbReference>
<dbReference type="AlphaFoldDB" id="A0A835M896"/>
<evidence type="ECO:0000256" key="2">
    <source>
        <dbReference type="ARBA" id="ARBA00008017"/>
    </source>
</evidence>
<feature type="compositionally biased region" description="Polar residues" evidence="8">
    <location>
        <begin position="57"/>
        <end position="68"/>
    </location>
</feature>
<dbReference type="Pfam" id="PF25886">
    <property type="entry name" value="Msy1"/>
    <property type="match status" value="1"/>
</dbReference>
<comment type="subcellular location">
    <subcellularLocation>
        <location evidence="1">Endomembrane system</location>
        <topology evidence="1">Multi-pass membrane protein</topology>
    </subcellularLocation>
    <subcellularLocation>
        <location evidence="7">Membrane</location>
    </subcellularLocation>
</comment>
<dbReference type="PIRSF" id="PIRSF017209">
    <property type="entry name" value="Memb_At2g17000_prd"/>
    <property type="match status" value="1"/>
</dbReference>
<feature type="region of interest" description="Disordered" evidence="8">
    <location>
        <begin position="126"/>
        <end position="181"/>
    </location>
</feature>
<feature type="domain" description="Mechanosensitive ion channel MscS" evidence="10">
    <location>
        <begin position="598"/>
        <end position="658"/>
    </location>
</feature>
<keyword evidence="4 9" id="KW-0812">Transmembrane</keyword>
<evidence type="ECO:0000313" key="13">
    <source>
        <dbReference type="Proteomes" id="UP000631114"/>
    </source>
</evidence>
<feature type="compositionally biased region" description="Polar residues" evidence="8">
    <location>
        <begin position="93"/>
        <end position="102"/>
    </location>
</feature>
<feature type="compositionally biased region" description="Low complexity" evidence="8">
    <location>
        <begin position="9"/>
        <end position="21"/>
    </location>
</feature>
<feature type="region of interest" description="Disordered" evidence="8">
    <location>
        <begin position="1"/>
        <end position="114"/>
    </location>
</feature>
<sequence>MDSNGKTGVEQQQHQVVVVISNEEEEEEVGSSETKKKKNMTLNEALTTHKQVKDSNLELTDIQNQTPPSKFCPSPEISKFSPSPNRPPKHPESTLTRRQSLARSAFEKPRSRFVEPSSPVVKTISEVTTSATTSPNNNNSKKVSFSEHGKDGLRSIPITPKTPLMGEEKEEEEEEEEEEDEEIYKIESVATKMDKSRKKLKVFAWIEWVALFCILGGLLASLTVRRLEHFMIWGLQLWKWCVLVFVIVCGRLMTKWFVHVLVFLIEKNFLLKNKVLYFIYGVRKSVQVFIWLGLVLFIWVLFINRGVKRSEQAANFLNYVTRALIAFLVGAVIWLVKTLLVKLLATNFQCSRFFDRIQESLFHQYVLKTLSGPPVMELAECVGSTKSTGQLSFRTTKKGKGDMEQEIIDVNKLHKMKHEKVSAWTMRGLVNVVTTSGLSTISYTIDQIENEGAEQKDSEITNEWEAKAAALKIFKNVAKPGTKYIDEEDLLRFLSKVQVNNVLPLFEGAAEIGKIKKSALKNWVVKVYRDRKSLAHSLNDTKTAVKQLNNIITAIVIVVIIIVWLLIMGIATVKVFLFISSQMLVVAFMFGNTAKTIFESIIFVFVMHPFDVGDRCVIEGVQMIVEEMNILTTVFLRYDNEKIYYPNSVLATKAISNFYRSPDMGDTVEFCVDVSTSVESIGALKAKIKMYLESKPQHWRPTHNVVVKEIENLNKMKMVLFTTHTMNHQDFPEKNRRRTDLLLELKKIFEELSIKYHLLPQEVHLSYVGSAATAPPSVRH</sequence>
<proteinExistence type="inferred from homology"/>
<feature type="transmembrane region" description="Helical" evidence="9">
    <location>
        <begin position="242"/>
        <end position="265"/>
    </location>
</feature>
<dbReference type="InterPro" id="IPR058650">
    <property type="entry name" value="Msy1/2-like"/>
</dbReference>
<gene>
    <name evidence="12" type="ORF">IFM89_036400</name>
</gene>
<evidence type="ECO:0000256" key="3">
    <source>
        <dbReference type="ARBA" id="ARBA00022448"/>
    </source>
</evidence>
<feature type="transmembrane region" description="Helical" evidence="9">
    <location>
        <begin position="551"/>
        <end position="577"/>
    </location>
</feature>
<dbReference type="PANTHER" id="PTHR31618">
    <property type="entry name" value="MECHANOSENSITIVE ION CHANNEL PROTEIN 5"/>
    <property type="match status" value="1"/>
</dbReference>
<evidence type="ECO:0000256" key="9">
    <source>
        <dbReference type="SAM" id="Phobius"/>
    </source>
</evidence>
<reference evidence="12 13" key="1">
    <citation type="submission" date="2020-10" db="EMBL/GenBank/DDBJ databases">
        <title>The Coptis chinensis genome and diversification of protoberbering-type alkaloids.</title>
        <authorList>
            <person name="Wang B."/>
            <person name="Shu S."/>
            <person name="Song C."/>
            <person name="Liu Y."/>
        </authorList>
    </citation>
    <scope>NUCLEOTIDE SEQUENCE [LARGE SCALE GENOMIC DNA]</scope>
    <source>
        <strain evidence="12">HL-2020</strain>
        <tissue evidence="12">Leaf</tissue>
    </source>
</reference>
<evidence type="ECO:0000259" key="11">
    <source>
        <dbReference type="Pfam" id="PF25886"/>
    </source>
</evidence>
<keyword evidence="6 7" id="KW-0472">Membrane</keyword>
<dbReference type="Proteomes" id="UP000631114">
    <property type="component" value="Unassembled WGS sequence"/>
</dbReference>
<feature type="compositionally biased region" description="Low complexity" evidence="8">
    <location>
        <begin position="127"/>
        <end position="143"/>
    </location>
</feature>
<evidence type="ECO:0000256" key="4">
    <source>
        <dbReference type="ARBA" id="ARBA00022692"/>
    </source>
</evidence>